<keyword evidence="8" id="KW-1185">Reference proteome</keyword>
<evidence type="ECO:0000256" key="1">
    <source>
        <dbReference type="ARBA" id="ARBA00009986"/>
    </source>
</evidence>
<dbReference type="EMBL" id="LKEJ01000146">
    <property type="protein sequence ID" value="KTB59742.1"/>
    <property type="molecule type" value="Genomic_DNA"/>
</dbReference>
<dbReference type="InterPro" id="IPR015590">
    <property type="entry name" value="Aldehyde_DH_dom"/>
</dbReference>
<dbReference type="InterPro" id="IPR016162">
    <property type="entry name" value="Ald_DH_N"/>
</dbReference>
<comment type="similarity">
    <text evidence="1 5">Belongs to the aldehyde dehydrogenase family.</text>
</comment>
<keyword evidence="2 5" id="KW-0560">Oxidoreductase</keyword>
<dbReference type="InterPro" id="IPR016163">
    <property type="entry name" value="Ald_DH_C"/>
</dbReference>
<dbReference type="SUPFAM" id="SSF53720">
    <property type="entry name" value="ALDH-like"/>
    <property type="match status" value="1"/>
</dbReference>
<dbReference type="Proteomes" id="UP000053048">
    <property type="component" value="Unassembled WGS sequence"/>
</dbReference>
<sequence length="492" mass="53128">MNCLHLAPYAINGDQYINGAWRTGRSARRLDDRNPFNGEQLLEMPLASVADLDDAYQAAHVAQSAWAALQPTERSAQLARLADVIQCREQEIIDWLIRESGSTRIKATIEWQSTLRMVRDCVALPMQVEGRILTSYKPGEQSFVFREPLGVVGVISPWNFPLYLSMRSVAPALALGNTVVLKPASDTAITGGLLIAHFFEEAGFPSGTFNAVVGAGSEIGDAFVEHPVPSLISFTGSTDVGRNVGRIATGGKHIKRVALELGGNAPLVVLEDADIEVAAHAAVVGRFLHQGQICMSVNRVIVDRSLYADFSALVVERVRDLKTGDPAKADTVIGPVINQNQLDGLLRKIDQAGRAGLKRLFGGQASGLVLPPHVFGEVAADQELARDETFGPLLPLLIAEDEAHALQLANASEFGLSSAVFSRDMARGLNFARGIVAGMTHINDITVDDQPNAPFGGEKNSGLGRFNGHYALDEFTRAHWVTWQPGGHQYPF</sequence>
<name>A0A0W0HG85_PSEVI</name>
<evidence type="ECO:0000259" key="6">
    <source>
        <dbReference type="Pfam" id="PF00171"/>
    </source>
</evidence>
<dbReference type="InterPro" id="IPR016161">
    <property type="entry name" value="Ald_DH/histidinol_DH"/>
</dbReference>
<evidence type="ECO:0000313" key="7">
    <source>
        <dbReference type="EMBL" id="KTB59742.1"/>
    </source>
</evidence>
<dbReference type="Gene3D" id="3.40.309.10">
    <property type="entry name" value="Aldehyde Dehydrogenase, Chain A, domain 2"/>
    <property type="match status" value="1"/>
</dbReference>
<keyword evidence="3" id="KW-0520">NAD</keyword>
<evidence type="ECO:0000256" key="3">
    <source>
        <dbReference type="ARBA" id="ARBA00023027"/>
    </source>
</evidence>
<gene>
    <name evidence="7" type="ORF">AO067_13095</name>
</gene>
<dbReference type="PANTHER" id="PTHR42986">
    <property type="entry name" value="BENZALDEHYDE DEHYDROGENASE YFMT"/>
    <property type="match status" value="1"/>
</dbReference>
<evidence type="ECO:0000313" key="8">
    <source>
        <dbReference type="Proteomes" id="UP000053048"/>
    </source>
</evidence>
<feature type="active site" evidence="4">
    <location>
        <position position="260"/>
    </location>
</feature>
<organism evidence="7 8">
    <name type="scientific">Pseudomonas viridiflava ICMP 13104</name>
    <dbReference type="NCBI Taxonomy" id="1198305"/>
    <lineage>
        <taxon>Bacteria</taxon>
        <taxon>Pseudomonadati</taxon>
        <taxon>Pseudomonadota</taxon>
        <taxon>Gammaproteobacteria</taxon>
        <taxon>Pseudomonadales</taxon>
        <taxon>Pseudomonadaceae</taxon>
        <taxon>Pseudomonas</taxon>
    </lineage>
</organism>
<dbReference type="Gene3D" id="3.40.605.10">
    <property type="entry name" value="Aldehyde Dehydrogenase, Chain A, domain 1"/>
    <property type="match status" value="1"/>
</dbReference>
<dbReference type="PANTHER" id="PTHR42986:SF1">
    <property type="entry name" value="BENZALDEHYDE DEHYDROGENASE YFMT"/>
    <property type="match status" value="1"/>
</dbReference>
<comment type="caution">
    <text evidence="7">The sequence shown here is derived from an EMBL/GenBank/DDBJ whole genome shotgun (WGS) entry which is preliminary data.</text>
</comment>
<dbReference type="InterPro" id="IPR029510">
    <property type="entry name" value="Ald_DH_CS_GLU"/>
</dbReference>
<dbReference type="PROSITE" id="PS00687">
    <property type="entry name" value="ALDEHYDE_DEHYDR_GLU"/>
    <property type="match status" value="1"/>
</dbReference>
<protein>
    <submittedName>
        <fullName evidence="7">Aldehyde dehydrogenase</fullName>
    </submittedName>
</protein>
<evidence type="ECO:0000256" key="2">
    <source>
        <dbReference type="ARBA" id="ARBA00023002"/>
    </source>
</evidence>
<feature type="domain" description="Aldehyde dehydrogenase" evidence="6">
    <location>
        <begin position="21"/>
        <end position="481"/>
    </location>
</feature>
<accession>A0A0W0HG85</accession>
<dbReference type="Pfam" id="PF00171">
    <property type="entry name" value="Aldedh"/>
    <property type="match status" value="1"/>
</dbReference>
<proteinExistence type="inferred from homology"/>
<dbReference type="FunFam" id="3.40.605.10:FF:000007">
    <property type="entry name" value="NAD/NADP-dependent betaine aldehyde dehydrogenase"/>
    <property type="match status" value="1"/>
</dbReference>
<dbReference type="GO" id="GO:0016620">
    <property type="term" value="F:oxidoreductase activity, acting on the aldehyde or oxo group of donors, NAD or NADP as acceptor"/>
    <property type="evidence" value="ECO:0007669"/>
    <property type="project" value="InterPro"/>
</dbReference>
<evidence type="ECO:0000256" key="4">
    <source>
        <dbReference type="PROSITE-ProRule" id="PRU10007"/>
    </source>
</evidence>
<evidence type="ECO:0000256" key="5">
    <source>
        <dbReference type="RuleBase" id="RU003345"/>
    </source>
</evidence>
<dbReference type="AlphaFoldDB" id="A0A0W0HG85"/>
<reference evidence="7 8" key="1">
    <citation type="submission" date="2015-09" db="EMBL/GenBank/DDBJ databases">
        <title>Genome sequence of ICMP 13104.</title>
        <authorList>
            <person name="Visnovsky S."/>
            <person name="Lu A."/>
            <person name="Panda P."/>
            <person name="Pitman A."/>
        </authorList>
    </citation>
    <scope>NUCLEOTIDE SEQUENCE [LARGE SCALE GENOMIC DNA]</scope>
    <source>
        <strain evidence="7 8">ICMP 13104</strain>
    </source>
</reference>